<protein>
    <submittedName>
        <fullName evidence="12">ATP-binding cassette subfamily B protein</fullName>
    </submittedName>
</protein>
<evidence type="ECO:0000313" key="13">
    <source>
        <dbReference type="Proteomes" id="UP000295741"/>
    </source>
</evidence>
<dbReference type="InterPro" id="IPR027417">
    <property type="entry name" value="P-loop_NTPase"/>
</dbReference>
<dbReference type="Pfam" id="PF00005">
    <property type="entry name" value="ABC_tran"/>
    <property type="match status" value="1"/>
</dbReference>
<dbReference type="PANTHER" id="PTHR43394:SF1">
    <property type="entry name" value="ATP-BINDING CASSETTE SUB-FAMILY B MEMBER 10, MITOCHONDRIAL"/>
    <property type="match status" value="1"/>
</dbReference>
<evidence type="ECO:0000256" key="2">
    <source>
        <dbReference type="ARBA" id="ARBA00022448"/>
    </source>
</evidence>
<dbReference type="Proteomes" id="UP000295741">
    <property type="component" value="Unassembled WGS sequence"/>
</dbReference>
<dbReference type="AlphaFoldDB" id="A0A4R6IRP0"/>
<dbReference type="PROSITE" id="PS00211">
    <property type="entry name" value="ABC_TRANSPORTER_1"/>
    <property type="match status" value="1"/>
</dbReference>
<keyword evidence="7 9" id="KW-1133">Transmembrane helix</keyword>
<evidence type="ECO:0000256" key="1">
    <source>
        <dbReference type="ARBA" id="ARBA00004651"/>
    </source>
</evidence>
<feature type="transmembrane region" description="Helical" evidence="9">
    <location>
        <begin position="162"/>
        <end position="181"/>
    </location>
</feature>
<evidence type="ECO:0000259" key="10">
    <source>
        <dbReference type="PROSITE" id="PS50893"/>
    </source>
</evidence>
<dbReference type="CDD" id="cd18541">
    <property type="entry name" value="ABC_6TM_TmrB_like"/>
    <property type="match status" value="1"/>
</dbReference>
<keyword evidence="2" id="KW-0813">Transport</keyword>
<evidence type="ECO:0000256" key="6">
    <source>
        <dbReference type="ARBA" id="ARBA00022840"/>
    </source>
</evidence>
<comment type="caution">
    <text evidence="12">The sequence shown here is derived from an EMBL/GenBank/DDBJ whole genome shotgun (WGS) entry which is preliminary data.</text>
</comment>
<reference evidence="12 13" key="1">
    <citation type="submission" date="2019-03" db="EMBL/GenBank/DDBJ databases">
        <title>Genomic Encyclopedia of Archaeal and Bacterial Type Strains, Phase II (KMG-II): from individual species to whole genera.</title>
        <authorList>
            <person name="Goeker M."/>
        </authorList>
    </citation>
    <scope>NUCLEOTIDE SEQUENCE [LARGE SCALE GENOMIC DNA]</scope>
    <source>
        <strain evidence="12 13">DSM 28323</strain>
    </source>
</reference>
<dbReference type="InterPro" id="IPR011527">
    <property type="entry name" value="ABC1_TM_dom"/>
</dbReference>
<feature type="domain" description="ABC transporter" evidence="10">
    <location>
        <begin position="364"/>
        <end position="600"/>
    </location>
</feature>
<evidence type="ECO:0000259" key="11">
    <source>
        <dbReference type="PROSITE" id="PS50929"/>
    </source>
</evidence>
<proteinExistence type="predicted"/>
<name>A0A4R6IRP0_9BACT</name>
<dbReference type="PROSITE" id="PS50893">
    <property type="entry name" value="ABC_TRANSPORTER_2"/>
    <property type="match status" value="1"/>
</dbReference>
<keyword evidence="3" id="KW-1003">Cell membrane</keyword>
<evidence type="ECO:0000256" key="9">
    <source>
        <dbReference type="SAM" id="Phobius"/>
    </source>
</evidence>
<gene>
    <name evidence="12" type="ORF">BC659_3146</name>
</gene>
<dbReference type="Gene3D" id="1.20.1560.10">
    <property type="entry name" value="ABC transporter type 1, transmembrane domain"/>
    <property type="match status" value="1"/>
</dbReference>
<keyword evidence="4 9" id="KW-0812">Transmembrane</keyword>
<dbReference type="Pfam" id="PF00664">
    <property type="entry name" value="ABC_membrane"/>
    <property type="match status" value="1"/>
</dbReference>
<dbReference type="GO" id="GO:0005886">
    <property type="term" value="C:plasma membrane"/>
    <property type="evidence" value="ECO:0007669"/>
    <property type="project" value="UniProtKB-SubCell"/>
</dbReference>
<evidence type="ECO:0000256" key="5">
    <source>
        <dbReference type="ARBA" id="ARBA00022741"/>
    </source>
</evidence>
<dbReference type="InterPro" id="IPR003593">
    <property type="entry name" value="AAA+_ATPase"/>
</dbReference>
<dbReference type="SUPFAM" id="SSF90123">
    <property type="entry name" value="ABC transporter transmembrane region"/>
    <property type="match status" value="1"/>
</dbReference>
<dbReference type="InterPro" id="IPR017871">
    <property type="entry name" value="ABC_transporter-like_CS"/>
</dbReference>
<sequence length="614" mass="69194">MKHLSAVNKYFWKYRYRFFLGIFFVLLSNYFAVLAPQITGYVVNAVQQQLPGAKTPTARPVNDGLVNTFIHWVNGANFSFTGLVAICSITILLLAVLRGVLMFFMRQTIIVMSRHIEYDQKNEIFRHYQLLDTSFYKTHSTGDLMSRMTEDVSRVRMYTGPAVMYLINLISLIGFCVVSMLRKDAMLTLYVLAPLPILAITIYWVNSIINRKSEKIQALLASLTTNAQESYSGIRVIKSFVQEKAMMGFFQKNSESYKKNAIGLAKVEAIYFPSMALMIGISTLVTIFMGGMQALEDPTKVGLVVEFVIYINMLTFPVSAIGWTASMIQRAAASQKRLNEFLDTEPQIKNEVIAVDEEKVSGDIHFDNVSFTYPHTGIQAIQDFSLTIRKGQKVLVIGKTGSGKSTLAQLLLRFYDPVAGEITIGNKPLKELPLRSLREQISYVQQDVFLFSDSVKDNISFGLQEPAALEMVEEAAVFASVHREIQGFSKGYDTMIGERGVTLSGGQKQRISIARALIKNPEIIVFDDCLSAVDAKTEFEIISNLYRFLHDKTAIIITHRIFSSFKFDKIIVLENGSLIESGTHEELMARNGYYTELYRLQLTDMKEAGHKEEA</sequence>
<evidence type="ECO:0000256" key="4">
    <source>
        <dbReference type="ARBA" id="ARBA00022692"/>
    </source>
</evidence>
<evidence type="ECO:0000256" key="3">
    <source>
        <dbReference type="ARBA" id="ARBA00022475"/>
    </source>
</evidence>
<keyword evidence="5" id="KW-0547">Nucleotide-binding</keyword>
<dbReference type="SMART" id="SM00382">
    <property type="entry name" value="AAA"/>
    <property type="match status" value="1"/>
</dbReference>
<evidence type="ECO:0000256" key="7">
    <source>
        <dbReference type="ARBA" id="ARBA00022989"/>
    </source>
</evidence>
<comment type="subcellular location">
    <subcellularLocation>
        <location evidence="1">Cell membrane</location>
        <topology evidence="1">Multi-pass membrane protein</topology>
    </subcellularLocation>
</comment>
<dbReference type="SUPFAM" id="SSF52540">
    <property type="entry name" value="P-loop containing nucleoside triphosphate hydrolases"/>
    <property type="match status" value="1"/>
</dbReference>
<dbReference type="OrthoDB" id="9780296at2"/>
<organism evidence="12 13">
    <name type="scientific">Sediminibacterium goheungense</name>
    <dbReference type="NCBI Taxonomy" id="1086393"/>
    <lineage>
        <taxon>Bacteria</taxon>
        <taxon>Pseudomonadati</taxon>
        <taxon>Bacteroidota</taxon>
        <taxon>Chitinophagia</taxon>
        <taxon>Chitinophagales</taxon>
        <taxon>Chitinophagaceae</taxon>
        <taxon>Sediminibacterium</taxon>
    </lineage>
</organism>
<evidence type="ECO:0000313" key="12">
    <source>
        <dbReference type="EMBL" id="TDO25130.1"/>
    </source>
</evidence>
<dbReference type="RefSeq" id="WP_133475700.1">
    <property type="nucleotide sequence ID" value="NZ_SNWP01000014.1"/>
</dbReference>
<dbReference type="GO" id="GO:0005524">
    <property type="term" value="F:ATP binding"/>
    <property type="evidence" value="ECO:0007669"/>
    <property type="project" value="UniProtKB-KW"/>
</dbReference>
<feature type="transmembrane region" description="Helical" evidence="9">
    <location>
        <begin position="18"/>
        <end position="38"/>
    </location>
</feature>
<evidence type="ECO:0000256" key="8">
    <source>
        <dbReference type="ARBA" id="ARBA00023136"/>
    </source>
</evidence>
<feature type="transmembrane region" description="Helical" evidence="9">
    <location>
        <begin position="187"/>
        <end position="205"/>
    </location>
</feature>
<keyword evidence="6 12" id="KW-0067">ATP-binding</keyword>
<keyword evidence="13" id="KW-1185">Reference proteome</keyword>
<feature type="transmembrane region" description="Helical" evidence="9">
    <location>
        <begin position="78"/>
        <end position="104"/>
    </location>
</feature>
<dbReference type="GO" id="GO:0016887">
    <property type="term" value="F:ATP hydrolysis activity"/>
    <property type="evidence" value="ECO:0007669"/>
    <property type="project" value="InterPro"/>
</dbReference>
<accession>A0A4R6IRP0</accession>
<dbReference type="InterPro" id="IPR039421">
    <property type="entry name" value="Type_1_exporter"/>
</dbReference>
<feature type="domain" description="ABC transmembrane type-1" evidence="11">
    <location>
        <begin position="19"/>
        <end position="330"/>
    </location>
</feature>
<feature type="transmembrane region" description="Helical" evidence="9">
    <location>
        <begin position="269"/>
        <end position="295"/>
    </location>
</feature>
<dbReference type="GO" id="GO:0015421">
    <property type="term" value="F:ABC-type oligopeptide transporter activity"/>
    <property type="evidence" value="ECO:0007669"/>
    <property type="project" value="TreeGrafter"/>
</dbReference>
<dbReference type="PROSITE" id="PS50929">
    <property type="entry name" value="ABC_TM1F"/>
    <property type="match status" value="1"/>
</dbReference>
<dbReference type="FunFam" id="3.40.50.300:FF:000221">
    <property type="entry name" value="Multidrug ABC transporter ATP-binding protein"/>
    <property type="match status" value="1"/>
</dbReference>
<dbReference type="EMBL" id="SNWP01000014">
    <property type="protein sequence ID" value="TDO25130.1"/>
    <property type="molecule type" value="Genomic_DNA"/>
</dbReference>
<dbReference type="InterPro" id="IPR036640">
    <property type="entry name" value="ABC1_TM_sf"/>
</dbReference>
<dbReference type="InterPro" id="IPR003439">
    <property type="entry name" value="ABC_transporter-like_ATP-bd"/>
</dbReference>
<feature type="transmembrane region" description="Helical" evidence="9">
    <location>
        <begin position="307"/>
        <end position="328"/>
    </location>
</feature>
<dbReference type="Gene3D" id="3.40.50.300">
    <property type="entry name" value="P-loop containing nucleotide triphosphate hydrolases"/>
    <property type="match status" value="1"/>
</dbReference>
<dbReference type="PANTHER" id="PTHR43394">
    <property type="entry name" value="ATP-DEPENDENT PERMEASE MDL1, MITOCHONDRIAL"/>
    <property type="match status" value="1"/>
</dbReference>
<keyword evidence="8 9" id="KW-0472">Membrane</keyword>